<name>A0A8D8XZJ9_9HEMI</name>
<sequence>MYFQPNTLNIIKVQIKSSMYFQCFLDRNESTPTTNIINSIRTHPVFPKYKILISKVITITKVLVQTSLSETYNIIVTAQKIRIKLRLFSLSPKTSTILIINVNHCVQ</sequence>
<proteinExistence type="predicted"/>
<protein>
    <submittedName>
        <fullName evidence="1">Uncharacterized protein</fullName>
    </submittedName>
</protein>
<dbReference type="AlphaFoldDB" id="A0A8D8XZJ9"/>
<evidence type="ECO:0000313" key="1">
    <source>
        <dbReference type="EMBL" id="CAG6713568.1"/>
    </source>
</evidence>
<organism evidence="1">
    <name type="scientific">Cacopsylla melanoneura</name>
    <dbReference type="NCBI Taxonomy" id="428564"/>
    <lineage>
        <taxon>Eukaryota</taxon>
        <taxon>Metazoa</taxon>
        <taxon>Ecdysozoa</taxon>
        <taxon>Arthropoda</taxon>
        <taxon>Hexapoda</taxon>
        <taxon>Insecta</taxon>
        <taxon>Pterygota</taxon>
        <taxon>Neoptera</taxon>
        <taxon>Paraneoptera</taxon>
        <taxon>Hemiptera</taxon>
        <taxon>Sternorrhyncha</taxon>
        <taxon>Psylloidea</taxon>
        <taxon>Psyllidae</taxon>
        <taxon>Psyllinae</taxon>
        <taxon>Cacopsylla</taxon>
    </lineage>
</organism>
<accession>A0A8D8XZJ9</accession>
<dbReference type="EMBL" id="HBUF01350746">
    <property type="protein sequence ID" value="CAG6713568.1"/>
    <property type="molecule type" value="Transcribed_RNA"/>
</dbReference>
<reference evidence="1" key="1">
    <citation type="submission" date="2021-05" db="EMBL/GenBank/DDBJ databases">
        <authorList>
            <person name="Alioto T."/>
            <person name="Alioto T."/>
            <person name="Gomez Garrido J."/>
        </authorList>
    </citation>
    <scope>NUCLEOTIDE SEQUENCE</scope>
</reference>